<dbReference type="AlphaFoldDB" id="A0A9Q0N671"/>
<evidence type="ECO:0000313" key="3">
    <source>
        <dbReference type="Proteomes" id="UP001151699"/>
    </source>
</evidence>
<keyword evidence="3" id="KW-1185">Reference proteome</keyword>
<protein>
    <submittedName>
        <fullName evidence="2">Uncharacterized protein</fullName>
    </submittedName>
</protein>
<dbReference type="EMBL" id="WJQU01000002">
    <property type="protein sequence ID" value="KAJ6643922.1"/>
    <property type="molecule type" value="Genomic_DNA"/>
</dbReference>
<accession>A0A9Q0N671</accession>
<comment type="caution">
    <text evidence="2">The sequence shown here is derived from an EMBL/GenBank/DDBJ whole genome shotgun (WGS) entry which is preliminary data.</text>
</comment>
<keyword evidence="1" id="KW-0732">Signal</keyword>
<organism evidence="2 3">
    <name type="scientific">Pseudolycoriella hygida</name>
    <dbReference type="NCBI Taxonomy" id="35572"/>
    <lineage>
        <taxon>Eukaryota</taxon>
        <taxon>Metazoa</taxon>
        <taxon>Ecdysozoa</taxon>
        <taxon>Arthropoda</taxon>
        <taxon>Hexapoda</taxon>
        <taxon>Insecta</taxon>
        <taxon>Pterygota</taxon>
        <taxon>Neoptera</taxon>
        <taxon>Endopterygota</taxon>
        <taxon>Diptera</taxon>
        <taxon>Nematocera</taxon>
        <taxon>Sciaroidea</taxon>
        <taxon>Sciaridae</taxon>
        <taxon>Pseudolycoriella</taxon>
    </lineage>
</organism>
<reference evidence="2" key="1">
    <citation type="submission" date="2022-07" db="EMBL/GenBank/DDBJ databases">
        <authorList>
            <person name="Trinca V."/>
            <person name="Uliana J.V.C."/>
            <person name="Torres T.T."/>
            <person name="Ward R.J."/>
            <person name="Monesi N."/>
        </authorList>
    </citation>
    <scope>NUCLEOTIDE SEQUENCE</scope>
    <source>
        <strain evidence="2">HSMRA1968</strain>
        <tissue evidence="2">Whole embryos</tissue>
    </source>
</reference>
<evidence type="ECO:0000256" key="1">
    <source>
        <dbReference type="SAM" id="SignalP"/>
    </source>
</evidence>
<name>A0A9Q0N671_9DIPT</name>
<proteinExistence type="predicted"/>
<gene>
    <name evidence="2" type="ORF">Bhyg_08887</name>
</gene>
<feature type="non-terminal residue" evidence="2">
    <location>
        <position position="60"/>
    </location>
</feature>
<dbReference type="Proteomes" id="UP001151699">
    <property type="component" value="Chromosome B"/>
</dbReference>
<feature type="chain" id="PRO_5040166346" evidence="1">
    <location>
        <begin position="19"/>
        <end position="60"/>
    </location>
</feature>
<evidence type="ECO:0000313" key="2">
    <source>
        <dbReference type="EMBL" id="KAJ6643922.1"/>
    </source>
</evidence>
<feature type="signal peptide" evidence="1">
    <location>
        <begin position="1"/>
        <end position="18"/>
    </location>
</feature>
<sequence>MKYLPLFVLLICVTLAFAETPDEKEKRGEPGESTNGLQKVMDVVNKILGPILDLVKGLVG</sequence>